<reference evidence="2" key="2">
    <citation type="submission" date="2021-12" db="EMBL/GenBank/DDBJ databases">
        <title>Resequencing data analysis of finger millet.</title>
        <authorList>
            <person name="Hatakeyama M."/>
            <person name="Aluri S."/>
            <person name="Balachadran M.T."/>
            <person name="Sivarajan S.R."/>
            <person name="Poveda L."/>
            <person name="Shimizu-Inatsugi R."/>
            <person name="Schlapbach R."/>
            <person name="Sreeman S.M."/>
            <person name="Shimizu K.K."/>
        </authorList>
    </citation>
    <scope>NUCLEOTIDE SEQUENCE</scope>
</reference>
<reference evidence="2" key="1">
    <citation type="journal article" date="2018" name="DNA Res.">
        <title>Multiple hybrid de novo genome assembly of finger millet, an orphan allotetraploid crop.</title>
        <authorList>
            <person name="Hatakeyama M."/>
            <person name="Aluri S."/>
            <person name="Balachadran M.T."/>
            <person name="Sivarajan S.R."/>
            <person name="Patrignani A."/>
            <person name="Gruter S."/>
            <person name="Poveda L."/>
            <person name="Shimizu-Inatsugi R."/>
            <person name="Baeten J."/>
            <person name="Francoijs K.J."/>
            <person name="Nataraja K.N."/>
            <person name="Reddy Y.A.N."/>
            <person name="Phadnis S."/>
            <person name="Ravikumar R.L."/>
            <person name="Schlapbach R."/>
            <person name="Sreeman S.M."/>
            <person name="Shimizu K.K."/>
        </authorList>
    </citation>
    <scope>NUCLEOTIDE SEQUENCE</scope>
</reference>
<comment type="caution">
    <text evidence="2">The sequence shown here is derived from an EMBL/GenBank/DDBJ whole genome shotgun (WGS) entry which is preliminary data.</text>
</comment>
<evidence type="ECO:0000313" key="3">
    <source>
        <dbReference type="Proteomes" id="UP001054889"/>
    </source>
</evidence>
<dbReference type="EMBL" id="BQKI01000076">
    <property type="protein sequence ID" value="GJN24060.1"/>
    <property type="molecule type" value="Genomic_DNA"/>
</dbReference>
<dbReference type="Proteomes" id="UP001054889">
    <property type="component" value="Unassembled WGS sequence"/>
</dbReference>
<gene>
    <name evidence="2" type="primary">gb11772</name>
    <name evidence="2" type="ORF">PR202_gb11772</name>
</gene>
<evidence type="ECO:0000256" key="1">
    <source>
        <dbReference type="SAM" id="MobiDB-lite"/>
    </source>
</evidence>
<proteinExistence type="predicted"/>
<protein>
    <submittedName>
        <fullName evidence="2">Uncharacterized protein</fullName>
    </submittedName>
</protein>
<feature type="compositionally biased region" description="Low complexity" evidence="1">
    <location>
        <begin position="204"/>
        <end position="219"/>
    </location>
</feature>
<sequence length="269" mass="29209">MESGGVITDGGWRLPGLSSQVEESEIMDQLLGTFPSSGEESQPWSIQAPNACYFQYNTSSSASSSTSSNGSGNFSRVVPSEYGGYYMSDSNETLSLNSCTAPLHLNLVQEEGLAQCMEDIVNPSHGSSNSSCGDLEYSSMHLLDLIGSSVKRKLPEQGKLDGQMRNRKCARKYDLKRVKKIMQQEGEDGIIALRNVQSLSRCTSENNSNASSEPPVAANLNGKAQAGHRSATESQSLYARLLSSDKMWMYAPIAYNGMNIGIDLSLYQQ</sequence>
<name>A0AAV5EP75_ELECO</name>
<dbReference type="AlphaFoldDB" id="A0AAV5EP75"/>
<feature type="region of interest" description="Disordered" evidence="1">
    <location>
        <begin position="203"/>
        <end position="229"/>
    </location>
</feature>
<evidence type="ECO:0000313" key="2">
    <source>
        <dbReference type="EMBL" id="GJN24060.1"/>
    </source>
</evidence>
<organism evidence="2 3">
    <name type="scientific">Eleusine coracana subsp. coracana</name>
    <dbReference type="NCBI Taxonomy" id="191504"/>
    <lineage>
        <taxon>Eukaryota</taxon>
        <taxon>Viridiplantae</taxon>
        <taxon>Streptophyta</taxon>
        <taxon>Embryophyta</taxon>
        <taxon>Tracheophyta</taxon>
        <taxon>Spermatophyta</taxon>
        <taxon>Magnoliopsida</taxon>
        <taxon>Liliopsida</taxon>
        <taxon>Poales</taxon>
        <taxon>Poaceae</taxon>
        <taxon>PACMAD clade</taxon>
        <taxon>Chloridoideae</taxon>
        <taxon>Cynodonteae</taxon>
        <taxon>Eleusininae</taxon>
        <taxon>Eleusine</taxon>
    </lineage>
</organism>
<accession>A0AAV5EP75</accession>
<keyword evidence="3" id="KW-1185">Reference proteome</keyword>